<comment type="caution">
    <text evidence="7">The sequence shown here is derived from an EMBL/GenBank/DDBJ whole genome shotgun (WGS) entry which is preliminary data.</text>
</comment>
<dbReference type="Pfam" id="PF04116">
    <property type="entry name" value="FA_hydroxylase"/>
    <property type="match status" value="1"/>
</dbReference>
<keyword evidence="2 5" id="KW-0812">Transmembrane</keyword>
<evidence type="ECO:0000313" key="7">
    <source>
        <dbReference type="EMBL" id="OMJ77626.1"/>
    </source>
</evidence>
<protein>
    <recommendedName>
        <fullName evidence="6">Fatty acid hydroxylase domain-containing protein</fullName>
    </recommendedName>
</protein>
<evidence type="ECO:0000259" key="6">
    <source>
        <dbReference type="Pfam" id="PF04116"/>
    </source>
</evidence>
<evidence type="ECO:0000256" key="3">
    <source>
        <dbReference type="ARBA" id="ARBA00022989"/>
    </source>
</evidence>
<reference evidence="7 8" key="1">
    <citation type="submission" date="2016-11" db="EMBL/GenBank/DDBJ databases">
        <title>The macronuclear genome of Stentor coeruleus: a giant cell with tiny introns.</title>
        <authorList>
            <person name="Slabodnick M."/>
            <person name="Ruby J.G."/>
            <person name="Reiff S.B."/>
            <person name="Swart E.C."/>
            <person name="Gosai S."/>
            <person name="Prabakaran S."/>
            <person name="Witkowska E."/>
            <person name="Larue G.E."/>
            <person name="Fisher S."/>
            <person name="Freeman R.M."/>
            <person name="Gunawardena J."/>
            <person name="Chu W."/>
            <person name="Stover N.A."/>
            <person name="Gregory B.D."/>
            <person name="Nowacki M."/>
            <person name="Derisi J."/>
            <person name="Roy S.W."/>
            <person name="Marshall W.F."/>
            <person name="Sood P."/>
        </authorList>
    </citation>
    <scope>NUCLEOTIDE SEQUENCE [LARGE SCALE GENOMIC DNA]</scope>
    <source>
        <strain evidence="7">WM001</strain>
    </source>
</reference>
<dbReference type="GO" id="GO:0016020">
    <property type="term" value="C:membrane"/>
    <property type="evidence" value="ECO:0007669"/>
    <property type="project" value="UniProtKB-SubCell"/>
</dbReference>
<accession>A0A1R2BLJ1</accession>
<dbReference type="EMBL" id="MPUH01000565">
    <property type="protein sequence ID" value="OMJ77626.1"/>
    <property type="molecule type" value="Genomic_DNA"/>
</dbReference>
<feature type="domain" description="Fatty acid hydroxylase" evidence="6">
    <location>
        <begin position="155"/>
        <end position="290"/>
    </location>
</feature>
<keyword evidence="4 5" id="KW-0472">Membrane</keyword>
<evidence type="ECO:0000256" key="1">
    <source>
        <dbReference type="ARBA" id="ARBA00004370"/>
    </source>
</evidence>
<dbReference type="InterPro" id="IPR050307">
    <property type="entry name" value="Sterol_Desaturase_Related"/>
</dbReference>
<dbReference type="AlphaFoldDB" id="A0A1R2BLJ1"/>
<dbReference type="InterPro" id="IPR006694">
    <property type="entry name" value="Fatty_acid_hydroxylase"/>
</dbReference>
<gene>
    <name evidence="7" type="ORF">SteCoe_22752</name>
</gene>
<sequence length="305" mass="36334">MVIEKVKRLFGYEADKIRYRSFGCFLAGILSLSYFYYVPRVLFYFYDYMPWDNLYIMYTLGSYTSHLFAYVLINLGFYFLYTRNWNSIEKWKISPGPWPWANKNKYDEDKKKLIKTALFNQIITLPVSLAIIGLRVKYIITPQEPDFITTLKQVAFFIVCEDFFFYWSHRMLHLPWFYKKIHKKHHEYQNSISPAAEYAHPFEYIFGNSLPVASGPILYGQSNVHIITWFTWVMFRTCNTAEGHSGYDIPFSPFRFCPFSTSSSFHEFHHYKNVGNYGSFLAIWDTILDTGSAFFEYMEKKEKVN</sequence>
<dbReference type="GO" id="GO:0005506">
    <property type="term" value="F:iron ion binding"/>
    <property type="evidence" value="ECO:0007669"/>
    <property type="project" value="InterPro"/>
</dbReference>
<evidence type="ECO:0000256" key="4">
    <source>
        <dbReference type="ARBA" id="ARBA00023136"/>
    </source>
</evidence>
<keyword evidence="8" id="KW-1185">Reference proteome</keyword>
<evidence type="ECO:0000256" key="5">
    <source>
        <dbReference type="SAM" id="Phobius"/>
    </source>
</evidence>
<feature type="transmembrane region" description="Helical" evidence="5">
    <location>
        <begin position="58"/>
        <end position="81"/>
    </location>
</feature>
<dbReference type="Proteomes" id="UP000187209">
    <property type="component" value="Unassembled WGS sequence"/>
</dbReference>
<feature type="transmembrane region" description="Helical" evidence="5">
    <location>
        <begin position="21"/>
        <end position="38"/>
    </location>
</feature>
<evidence type="ECO:0000313" key="8">
    <source>
        <dbReference type="Proteomes" id="UP000187209"/>
    </source>
</evidence>
<name>A0A1R2BLJ1_9CILI</name>
<dbReference type="PANTHER" id="PTHR11863">
    <property type="entry name" value="STEROL DESATURASE"/>
    <property type="match status" value="1"/>
</dbReference>
<feature type="transmembrane region" description="Helical" evidence="5">
    <location>
        <begin position="113"/>
        <end position="134"/>
    </location>
</feature>
<keyword evidence="3 5" id="KW-1133">Transmembrane helix</keyword>
<proteinExistence type="predicted"/>
<dbReference type="GO" id="GO:0016491">
    <property type="term" value="F:oxidoreductase activity"/>
    <property type="evidence" value="ECO:0007669"/>
    <property type="project" value="InterPro"/>
</dbReference>
<comment type="subcellular location">
    <subcellularLocation>
        <location evidence="1">Membrane</location>
    </subcellularLocation>
</comment>
<dbReference type="GO" id="GO:0008610">
    <property type="term" value="P:lipid biosynthetic process"/>
    <property type="evidence" value="ECO:0007669"/>
    <property type="project" value="InterPro"/>
</dbReference>
<organism evidence="7 8">
    <name type="scientific">Stentor coeruleus</name>
    <dbReference type="NCBI Taxonomy" id="5963"/>
    <lineage>
        <taxon>Eukaryota</taxon>
        <taxon>Sar</taxon>
        <taxon>Alveolata</taxon>
        <taxon>Ciliophora</taxon>
        <taxon>Postciliodesmatophora</taxon>
        <taxon>Heterotrichea</taxon>
        <taxon>Heterotrichida</taxon>
        <taxon>Stentoridae</taxon>
        <taxon>Stentor</taxon>
    </lineage>
</organism>
<evidence type="ECO:0000256" key="2">
    <source>
        <dbReference type="ARBA" id="ARBA00022692"/>
    </source>
</evidence>
<dbReference type="OrthoDB" id="408954at2759"/>